<protein>
    <recommendedName>
        <fullName evidence="1">Methyltransferase domain-containing protein</fullName>
    </recommendedName>
</protein>
<dbReference type="Pfam" id="PF13649">
    <property type="entry name" value="Methyltransf_25"/>
    <property type="match status" value="1"/>
</dbReference>
<dbReference type="InterPro" id="IPR041698">
    <property type="entry name" value="Methyltransf_25"/>
</dbReference>
<reference evidence="2 3" key="1">
    <citation type="submission" date="2019-02" db="EMBL/GenBank/DDBJ databases">
        <title>Deep-cultivation of Planctomycetes and their phenomic and genomic characterization uncovers novel biology.</title>
        <authorList>
            <person name="Wiegand S."/>
            <person name="Jogler M."/>
            <person name="Boedeker C."/>
            <person name="Pinto D."/>
            <person name="Vollmers J."/>
            <person name="Rivas-Marin E."/>
            <person name="Kohn T."/>
            <person name="Peeters S.H."/>
            <person name="Heuer A."/>
            <person name="Rast P."/>
            <person name="Oberbeckmann S."/>
            <person name="Bunk B."/>
            <person name="Jeske O."/>
            <person name="Meyerdierks A."/>
            <person name="Storesund J.E."/>
            <person name="Kallscheuer N."/>
            <person name="Luecker S."/>
            <person name="Lage O.M."/>
            <person name="Pohl T."/>
            <person name="Merkel B.J."/>
            <person name="Hornburger P."/>
            <person name="Mueller R.-W."/>
            <person name="Bruemmer F."/>
            <person name="Labrenz M."/>
            <person name="Spormann A.M."/>
            <person name="Op den Camp H."/>
            <person name="Overmann J."/>
            <person name="Amann R."/>
            <person name="Jetten M.S.M."/>
            <person name="Mascher T."/>
            <person name="Medema M.H."/>
            <person name="Devos D.P."/>
            <person name="Kaster A.-K."/>
            <person name="Ovreas L."/>
            <person name="Rohde M."/>
            <person name="Galperin M.Y."/>
            <person name="Jogler C."/>
        </authorList>
    </citation>
    <scope>NUCLEOTIDE SEQUENCE [LARGE SCALE GENOMIC DNA]</scope>
    <source>
        <strain evidence="2 3">K23_9</strain>
    </source>
</reference>
<evidence type="ECO:0000259" key="1">
    <source>
        <dbReference type="Pfam" id="PF13649"/>
    </source>
</evidence>
<dbReference type="EMBL" id="CP036526">
    <property type="protein sequence ID" value="QDT11394.1"/>
    <property type="molecule type" value="Genomic_DNA"/>
</dbReference>
<accession>A0A517NW95</accession>
<dbReference type="RefSeq" id="WP_419189024.1">
    <property type="nucleotide sequence ID" value="NZ_CP036526.1"/>
</dbReference>
<name>A0A517NW95_9BACT</name>
<feature type="domain" description="Methyltransferase" evidence="1">
    <location>
        <begin position="49"/>
        <end position="126"/>
    </location>
</feature>
<gene>
    <name evidence="2" type="ORF">K239x_33900</name>
</gene>
<keyword evidence="3" id="KW-1185">Reference proteome</keyword>
<dbReference type="Gene3D" id="3.40.50.150">
    <property type="entry name" value="Vaccinia Virus protein VP39"/>
    <property type="match status" value="1"/>
</dbReference>
<proteinExistence type="predicted"/>
<dbReference type="SUPFAM" id="SSF53335">
    <property type="entry name" value="S-adenosyl-L-methionine-dependent methyltransferases"/>
    <property type="match status" value="1"/>
</dbReference>
<evidence type="ECO:0000313" key="2">
    <source>
        <dbReference type="EMBL" id="QDT11394.1"/>
    </source>
</evidence>
<dbReference type="Proteomes" id="UP000319817">
    <property type="component" value="Chromosome"/>
</dbReference>
<dbReference type="AlphaFoldDB" id="A0A517NW95"/>
<evidence type="ECO:0000313" key="3">
    <source>
        <dbReference type="Proteomes" id="UP000319817"/>
    </source>
</evidence>
<organism evidence="2 3">
    <name type="scientific">Stieleria marina</name>
    <dbReference type="NCBI Taxonomy" id="1930275"/>
    <lineage>
        <taxon>Bacteria</taxon>
        <taxon>Pseudomonadati</taxon>
        <taxon>Planctomycetota</taxon>
        <taxon>Planctomycetia</taxon>
        <taxon>Pirellulales</taxon>
        <taxon>Pirellulaceae</taxon>
        <taxon>Stieleria</taxon>
    </lineage>
</organism>
<dbReference type="InterPro" id="IPR029063">
    <property type="entry name" value="SAM-dependent_MTases_sf"/>
</dbReference>
<dbReference type="CDD" id="cd02440">
    <property type="entry name" value="AdoMet_MTases"/>
    <property type="match status" value="1"/>
</dbReference>
<sequence length="274" mass="30121">MSTESQPSGREPSDWLSLRAQYDARSRSVALAEQWVTYWQEQLRSDGAVIDLACGTGTNLRFLQPLQKVDTSWVGFDNDSRVIDLAREQSAHANCEFIELNLADQLRAVPIDSAIAVTTSAFLDMTSVSWLDRLATRLASKPFLAAMTASGPLQFLPTDPLDATIGDQLAIHQTSDHGFGPSIGVGAAPYLADRLRGQGNEITIADSSWRLTAADADLQRFLVKSIGRRVRGMSPAIGIDRWISNRMDQIDADELVLTVPHCDLLSLPADRRNR</sequence>